<feature type="chain" id="PRO_5037919727" evidence="16">
    <location>
        <begin position="25"/>
        <end position="276"/>
    </location>
</feature>
<organism evidence="19 20">
    <name type="scientific">Fibrella aquatilis</name>
    <dbReference type="NCBI Taxonomy" id="2817059"/>
    <lineage>
        <taxon>Bacteria</taxon>
        <taxon>Pseudomonadati</taxon>
        <taxon>Bacteroidota</taxon>
        <taxon>Cytophagia</taxon>
        <taxon>Cytophagales</taxon>
        <taxon>Spirosomataceae</taxon>
        <taxon>Fibrella</taxon>
    </lineage>
</organism>
<feature type="domain" description="Polysaccharide export protein N-terminal" evidence="17">
    <location>
        <begin position="53"/>
        <end position="157"/>
    </location>
</feature>
<dbReference type="EMBL" id="JAFMYU010000020">
    <property type="protein sequence ID" value="MBO0933556.1"/>
    <property type="molecule type" value="Genomic_DNA"/>
</dbReference>
<dbReference type="Gene3D" id="3.10.560.10">
    <property type="entry name" value="Outer membrane lipoprotein wza domain like"/>
    <property type="match status" value="1"/>
</dbReference>
<evidence type="ECO:0000256" key="5">
    <source>
        <dbReference type="ARBA" id="ARBA00022597"/>
    </source>
</evidence>
<dbReference type="Pfam" id="PF02563">
    <property type="entry name" value="Poly_export"/>
    <property type="match status" value="1"/>
</dbReference>
<comment type="similarity">
    <text evidence="2">Belongs to the BexD/CtrA/VexA family.</text>
</comment>
<evidence type="ECO:0000259" key="17">
    <source>
        <dbReference type="Pfam" id="PF02563"/>
    </source>
</evidence>
<keyword evidence="4" id="KW-1134">Transmembrane beta strand</keyword>
<evidence type="ECO:0000256" key="13">
    <source>
        <dbReference type="ARBA" id="ARBA00023237"/>
    </source>
</evidence>
<gene>
    <name evidence="19" type="ORF">J2I48_21280</name>
</gene>
<name>A0A939G802_9BACT</name>
<keyword evidence="13" id="KW-0998">Cell outer membrane</keyword>
<keyword evidence="14" id="KW-0449">Lipoprotein</keyword>
<accession>A0A939G802</accession>
<comment type="caution">
    <text evidence="19">The sequence shown here is derived from an EMBL/GenBank/DDBJ whole genome shotgun (WGS) entry which is preliminary data.</text>
</comment>
<dbReference type="Gene3D" id="3.30.1950.10">
    <property type="entry name" value="wza like domain"/>
    <property type="match status" value="1"/>
</dbReference>
<keyword evidence="8" id="KW-0625">Polysaccharide transport</keyword>
<keyword evidence="7 16" id="KW-0732">Signal</keyword>
<evidence type="ECO:0000256" key="16">
    <source>
        <dbReference type="SAM" id="SignalP"/>
    </source>
</evidence>
<evidence type="ECO:0000256" key="9">
    <source>
        <dbReference type="ARBA" id="ARBA00023065"/>
    </source>
</evidence>
<reference evidence="19 20" key="1">
    <citation type="submission" date="2021-03" db="EMBL/GenBank/DDBJ databases">
        <title>Fibrella sp. HMF5036 genome sequencing and assembly.</title>
        <authorList>
            <person name="Kang H."/>
            <person name="Kim H."/>
            <person name="Bae S."/>
            <person name="Joh K."/>
        </authorList>
    </citation>
    <scope>NUCLEOTIDE SEQUENCE [LARGE SCALE GENOMIC DNA]</scope>
    <source>
        <strain evidence="19 20">HMF5036</strain>
    </source>
</reference>
<keyword evidence="3" id="KW-0813">Transport</keyword>
<dbReference type="PANTHER" id="PTHR33619">
    <property type="entry name" value="POLYSACCHARIDE EXPORT PROTEIN GFCE-RELATED"/>
    <property type="match status" value="1"/>
</dbReference>
<dbReference type="RefSeq" id="WP_207337522.1">
    <property type="nucleotide sequence ID" value="NZ_JAFMYU010000020.1"/>
</dbReference>
<keyword evidence="6 15" id="KW-0812">Transmembrane</keyword>
<evidence type="ECO:0000256" key="10">
    <source>
        <dbReference type="ARBA" id="ARBA00023114"/>
    </source>
</evidence>
<evidence type="ECO:0000256" key="6">
    <source>
        <dbReference type="ARBA" id="ARBA00022692"/>
    </source>
</evidence>
<keyword evidence="20" id="KW-1185">Reference proteome</keyword>
<dbReference type="InterPro" id="IPR054765">
    <property type="entry name" value="SLBB_dom"/>
</dbReference>
<keyword evidence="5" id="KW-0762">Sugar transport</keyword>
<dbReference type="GO" id="GO:0006811">
    <property type="term" value="P:monoatomic ion transport"/>
    <property type="evidence" value="ECO:0007669"/>
    <property type="project" value="UniProtKB-KW"/>
</dbReference>
<evidence type="ECO:0000256" key="11">
    <source>
        <dbReference type="ARBA" id="ARBA00023136"/>
    </source>
</evidence>
<evidence type="ECO:0000256" key="3">
    <source>
        <dbReference type="ARBA" id="ARBA00022448"/>
    </source>
</evidence>
<dbReference type="PANTHER" id="PTHR33619:SF3">
    <property type="entry name" value="POLYSACCHARIDE EXPORT PROTEIN GFCE-RELATED"/>
    <property type="match status" value="1"/>
</dbReference>
<keyword evidence="15" id="KW-1133">Transmembrane helix</keyword>
<dbReference type="InterPro" id="IPR049712">
    <property type="entry name" value="Poly_export"/>
</dbReference>
<comment type="subcellular location">
    <subcellularLocation>
        <location evidence="1">Cell outer membrane</location>
        <topology evidence="1">Multi-pass membrane protein</topology>
    </subcellularLocation>
</comment>
<evidence type="ECO:0000259" key="18">
    <source>
        <dbReference type="Pfam" id="PF22461"/>
    </source>
</evidence>
<evidence type="ECO:0000256" key="7">
    <source>
        <dbReference type="ARBA" id="ARBA00022729"/>
    </source>
</evidence>
<evidence type="ECO:0000313" key="19">
    <source>
        <dbReference type="EMBL" id="MBO0933556.1"/>
    </source>
</evidence>
<evidence type="ECO:0000256" key="2">
    <source>
        <dbReference type="ARBA" id="ARBA00009450"/>
    </source>
</evidence>
<dbReference type="GO" id="GO:0046930">
    <property type="term" value="C:pore complex"/>
    <property type="evidence" value="ECO:0007669"/>
    <property type="project" value="UniProtKB-KW"/>
</dbReference>
<evidence type="ECO:0000313" key="20">
    <source>
        <dbReference type="Proteomes" id="UP000664795"/>
    </source>
</evidence>
<dbReference type="AlphaFoldDB" id="A0A939G802"/>
<keyword evidence="10" id="KW-0626">Porin</keyword>
<evidence type="ECO:0000256" key="15">
    <source>
        <dbReference type="SAM" id="Phobius"/>
    </source>
</evidence>
<keyword evidence="11 15" id="KW-0472">Membrane</keyword>
<evidence type="ECO:0000256" key="4">
    <source>
        <dbReference type="ARBA" id="ARBA00022452"/>
    </source>
</evidence>
<keyword evidence="9" id="KW-0406">Ion transport</keyword>
<evidence type="ECO:0000256" key="12">
    <source>
        <dbReference type="ARBA" id="ARBA00023139"/>
    </source>
</evidence>
<feature type="domain" description="SLBB" evidence="18">
    <location>
        <begin position="161"/>
        <end position="240"/>
    </location>
</feature>
<dbReference type="Proteomes" id="UP000664795">
    <property type="component" value="Unassembled WGS sequence"/>
</dbReference>
<evidence type="ECO:0000256" key="1">
    <source>
        <dbReference type="ARBA" id="ARBA00004571"/>
    </source>
</evidence>
<sequence>MNSIRFTTFLLICLLVAPPTNSLAQSSKKKKRDDMTYFQSNALADSLARLSLSTYTYRLQPGDVLAIAVTSLNTEADMAFNPFARMGVALTAGGGGGISTQETNNLPIGYRVSEQGSINFPKLGAVPVVGRSLAELETTLRDTLKTYLREPYVAARLLSFKISVMGEVQRPSVFTVQNERITLTEAISLAGDLTVYGKRDNIMVVREVGGKREFIPVDLTSRDVFTSPAYYLKPNDVIYVEPKSGRKLQASRTLPLLPVILSSATLVATVILNLIR</sequence>
<proteinExistence type="inferred from homology"/>
<evidence type="ECO:0000256" key="8">
    <source>
        <dbReference type="ARBA" id="ARBA00023047"/>
    </source>
</evidence>
<dbReference type="GO" id="GO:0015288">
    <property type="term" value="F:porin activity"/>
    <property type="evidence" value="ECO:0007669"/>
    <property type="project" value="UniProtKB-KW"/>
</dbReference>
<dbReference type="InterPro" id="IPR003715">
    <property type="entry name" value="Poly_export_N"/>
</dbReference>
<feature type="transmembrane region" description="Helical" evidence="15">
    <location>
        <begin position="256"/>
        <end position="275"/>
    </location>
</feature>
<protein>
    <submittedName>
        <fullName evidence="19">Polysaccharide biosynthesis/export family protein</fullName>
    </submittedName>
</protein>
<feature type="signal peptide" evidence="16">
    <location>
        <begin position="1"/>
        <end position="24"/>
    </location>
</feature>
<dbReference type="GO" id="GO:0015159">
    <property type="term" value="F:polysaccharide transmembrane transporter activity"/>
    <property type="evidence" value="ECO:0007669"/>
    <property type="project" value="InterPro"/>
</dbReference>
<dbReference type="GO" id="GO:0009279">
    <property type="term" value="C:cell outer membrane"/>
    <property type="evidence" value="ECO:0007669"/>
    <property type="project" value="UniProtKB-SubCell"/>
</dbReference>
<keyword evidence="12" id="KW-0564">Palmitate</keyword>
<evidence type="ECO:0000256" key="14">
    <source>
        <dbReference type="ARBA" id="ARBA00023288"/>
    </source>
</evidence>
<dbReference type="Pfam" id="PF22461">
    <property type="entry name" value="SLBB_2"/>
    <property type="match status" value="1"/>
</dbReference>